<dbReference type="PANTHER" id="PTHR43711">
    <property type="entry name" value="TWO-COMPONENT HISTIDINE KINASE"/>
    <property type="match status" value="1"/>
</dbReference>
<dbReference type="PROSITE" id="PS50042">
    <property type="entry name" value="CNMP_BINDING_3"/>
    <property type="match status" value="1"/>
</dbReference>
<keyword evidence="3" id="KW-0597">Phosphoprotein</keyword>
<dbReference type="eggNOG" id="COG4191">
    <property type="taxonomic scope" value="Bacteria"/>
</dbReference>
<dbReference type="AlphaFoldDB" id="E1R1W2"/>
<dbReference type="eggNOG" id="COG0664">
    <property type="taxonomic scope" value="Bacteria"/>
</dbReference>
<proteinExistence type="predicted"/>
<organism evidence="10 11">
    <name type="scientific">Sediminispirochaeta smaragdinae (strain DSM 11293 / JCM 15392 / SEBR 4228)</name>
    <name type="common">Spirochaeta smaragdinae</name>
    <dbReference type="NCBI Taxonomy" id="573413"/>
    <lineage>
        <taxon>Bacteria</taxon>
        <taxon>Pseudomonadati</taxon>
        <taxon>Spirochaetota</taxon>
        <taxon>Spirochaetia</taxon>
        <taxon>Spirochaetales</taxon>
        <taxon>Spirochaetaceae</taxon>
        <taxon>Sediminispirochaeta</taxon>
    </lineage>
</organism>
<evidence type="ECO:0000256" key="3">
    <source>
        <dbReference type="ARBA" id="ARBA00022553"/>
    </source>
</evidence>
<dbReference type="Pfam" id="PF02518">
    <property type="entry name" value="HATPase_c"/>
    <property type="match status" value="1"/>
</dbReference>
<evidence type="ECO:0000259" key="8">
    <source>
        <dbReference type="PROSITE" id="PS50042"/>
    </source>
</evidence>
<evidence type="ECO:0000256" key="4">
    <source>
        <dbReference type="ARBA" id="ARBA00022679"/>
    </source>
</evidence>
<dbReference type="STRING" id="573413.Spirs_2373"/>
<dbReference type="Gene3D" id="3.30.565.10">
    <property type="entry name" value="Histidine kinase-like ATPase, C-terminal domain"/>
    <property type="match status" value="1"/>
</dbReference>
<keyword evidence="6" id="KW-0902">Two-component regulatory system</keyword>
<dbReference type="InterPro" id="IPR050736">
    <property type="entry name" value="Sensor_HK_Regulatory"/>
</dbReference>
<dbReference type="Proteomes" id="UP000002318">
    <property type="component" value="Chromosome"/>
</dbReference>
<reference evidence="10 11" key="1">
    <citation type="journal article" date="2010" name="Stand. Genomic Sci.">
        <title>Complete genome sequence of Spirochaeta smaragdinae type strain (SEBR 4228).</title>
        <authorList>
            <person name="Mavromatis K."/>
            <person name="Yasawong M."/>
            <person name="Chertkov O."/>
            <person name="Lapidus A."/>
            <person name="Lucas S."/>
            <person name="Nolan M."/>
            <person name="Del Rio T.G."/>
            <person name="Tice H."/>
            <person name="Cheng J.F."/>
            <person name="Pitluck S."/>
            <person name="Liolios K."/>
            <person name="Ivanova N."/>
            <person name="Tapia R."/>
            <person name="Han C."/>
            <person name="Bruce D."/>
            <person name="Goodwin L."/>
            <person name="Pati A."/>
            <person name="Chen A."/>
            <person name="Palaniappan K."/>
            <person name="Land M."/>
            <person name="Hauser L."/>
            <person name="Chang Y.J."/>
            <person name="Jeffries C.D."/>
            <person name="Detter J.C."/>
            <person name="Rohde M."/>
            <person name="Brambilla E."/>
            <person name="Spring S."/>
            <person name="Goker M."/>
            <person name="Sikorski J."/>
            <person name="Woyke T."/>
            <person name="Bristow J."/>
            <person name="Eisen J.A."/>
            <person name="Markowitz V."/>
            <person name="Hugenholtz P."/>
            <person name="Klenk H.P."/>
            <person name="Kyrpides N.C."/>
        </authorList>
    </citation>
    <scope>NUCLEOTIDE SEQUENCE [LARGE SCALE GENOMIC DNA]</scope>
    <source>
        <strain evidence="11">DSM 11293 / JCM 15392 / SEBR 4228</strain>
    </source>
</reference>
<dbReference type="Gene3D" id="1.10.287.130">
    <property type="match status" value="1"/>
</dbReference>
<dbReference type="RefSeq" id="WP_013254951.1">
    <property type="nucleotide sequence ID" value="NC_014364.1"/>
</dbReference>
<dbReference type="Pfam" id="PF00512">
    <property type="entry name" value="HisKA"/>
    <property type="match status" value="1"/>
</dbReference>
<evidence type="ECO:0000313" key="10">
    <source>
        <dbReference type="EMBL" id="ADK81488.1"/>
    </source>
</evidence>
<dbReference type="SUPFAM" id="SSF51206">
    <property type="entry name" value="cAMP-binding domain-like"/>
    <property type="match status" value="1"/>
</dbReference>
<dbReference type="SUPFAM" id="SSF47384">
    <property type="entry name" value="Homodimeric domain of signal transducing histidine kinase"/>
    <property type="match status" value="1"/>
</dbReference>
<dbReference type="InterPro" id="IPR018490">
    <property type="entry name" value="cNMP-bd_dom_sf"/>
</dbReference>
<evidence type="ECO:0000313" key="11">
    <source>
        <dbReference type="Proteomes" id="UP000002318"/>
    </source>
</evidence>
<dbReference type="InterPro" id="IPR003594">
    <property type="entry name" value="HATPase_dom"/>
</dbReference>
<dbReference type="EMBL" id="CP002116">
    <property type="protein sequence ID" value="ADK81488.1"/>
    <property type="molecule type" value="Genomic_DNA"/>
</dbReference>
<gene>
    <name evidence="10" type="ordered locus">Spirs_2373</name>
</gene>
<sequence length="391" mass="44482">MERIGYFQFLRTIYFFKDLDDTDIRDIMAYCHETSFSAGEVVFWENDEADRFYIIMSGEVEVWKGYGSDQADMLAVHGPGHLFGEMALVDELPRSATVKSRGNTRVLYIGQDEFQKILQEKPMVAFAIVKSLSAMVRKSNDTFLEDLRERNKRLEIANRDLQTAQSELLKSERLSTLGKFSSMILHDIRNPISVVKAYTDLLLISEGIPQKNMDYIRNIRFEAERLNQLANELLDYSRGEIRLDMGSVDLDGFFLRLEEWVRRRFASRRCEITLRNGHQGPVIFDQERMFRALTNLSDNARKAMTMGGSFSLTAEDNDGWLLFTVSDTGEGMNKEVLERVFEPFYSSSKGGGTGLGMAIVKSTVEAHGGNIEIDSAPGKGTRIFLRIPLHG</sequence>
<dbReference type="InterPro" id="IPR036097">
    <property type="entry name" value="HisK_dim/P_sf"/>
</dbReference>
<dbReference type="CDD" id="cd00038">
    <property type="entry name" value="CAP_ED"/>
    <property type="match status" value="1"/>
</dbReference>
<dbReference type="CDD" id="cd00075">
    <property type="entry name" value="HATPase"/>
    <property type="match status" value="1"/>
</dbReference>
<dbReference type="InterPro" id="IPR014710">
    <property type="entry name" value="RmlC-like_jellyroll"/>
</dbReference>
<dbReference type="SMART" id="SM00387">
    <property type="entry name" value="HATPase_c"/>
    <property type="match status" value="1"/>
</dbReference>
<dbReference type="InterPro" id="IPR018488">
    <property type="entry name" value="cNMP-bd_CS"/>
</dbReference>
<dbReference type="PROSITE" id="PS50109">
    <property type="entry name" value="HIS_KIN"/>
    <property type="match status" value="1"/>
</dbReference>
<comment type="catalytic activity">
    <reaction evidence="1">
        <text>ATP + protein L-histidine = ADP + protein N-phospho-L-histidine.</text>
        <dbReference type="EC" id="2.7.13.3"/>
    </reaction>
</comment>
<dbReference type="PRINTS" id="PR00344">
    <property type="entry name" value="BCTRLSENSOR"/>
</dbReference>
<dbReference type="HOGENOM" id="CLU_701861_0_0_12"/>
<evidence type="ECO:0000259" key="9">
    <source>
        <dbReference type="PROSITE" id="PS50109"/>
    </source>
</evidence>
<evidence type="ECO:0000256" key="7">
    <source>
        <dbReference type="SAM" id="Coils"/>
    </source>
</evidence>
<dbReference type="InterPro" id="IPR003661">
    <property type="entry name" value="HisK_dim/P_dom"/>
</dbReference>
<evidence type="ECO:0000256" key="2">
    <source>
        <dbReference type="ARBA" id="ARBA00012438"/>
    </source>
</evidence>
<keyword evidence="4" id="KW-0808">Transferase</keyword>
<keyword evidence="5 10" id="KW-0418">Kinase</keyword>
<protein>
    <recommendedName>
        <fullName evidence="2">histidine kinase</fullName>
        <ecNumber evidence="2">2.7.13.3</ecNumber>
    </recommendedName>
</protein>
<dbReference type="SMART" id="SM00100">
    <property type="entry name" value="cNMP"/>
    <property type="match status" value="1"/>
</dbReference>
<evidence type="ECO:0000256" key="5">
    <source>
        <dbReference type="ARBA" id="ARBA00022777"/>
    </source>
</evidence>
<feature type="domain" description="Histidine kinase" evidence="9">
    <location>
        <begin position="183"/>
        <end position="391"/>
    </location>
</feature>
<keyword evidence="7" id="KW-0175">Coiled coil</keyword>
<evidence type="ECO:0000256" key="1">
    <source>
        <dbReference type="ARBA" id="ARBA00000085"/>
    </source>
</evidence>
<feature type="domain" description="Cyclic nucleotide-binding" evidence="8">
    <location>
        <begin position="15"/>
        <end position="118"/>
    </location>
</feature>
<dbReference type="InterPro" id="IPR036890">
    <property type="entry name" value="HATPase_C_sf"/>
</dbReference>
<name>E1R1W2_SEDSS</name>
<dbReference type="InterPro" id="IPR005467">
    <property type="entry name" value="His_kinase_dom"/>
</dbReference>
<dbReference type="CDD" id="cd00082">
    <property type="entry name" value="HisKA"/>
    <property type="match status" value="1"/>
</dbReference>
<dbReference type="OrthoDB" id="369073at2"/>
<keyword evidence="11" id="KW-1185">Reference proteome</keyword>
<dbReference type="GO" id="GO:0000155">
    <property type="term" value="F:phosphorelay sensor kinase activity"/>
    <property type="evidence" value="ECO:0007669"/>
    <property type="project" value="InterPro"/>
</dbReference>
<dbReference type="Pfam" id="PF00027">
    <property type="entry name" value="cNMP_binding"/>
    <property type="match status" value="1"/>
</dbReference>
<dbReference type="EC" id="2.7.13.3" evidence="2"/>
<evidence type="ECO:0000256" key="6">
    <source>
        <dbReference type="ARBA" id="ARBA00023012"/>
    </source>
</evidence>
<accession>E1R1W2</accession>
<dbReference type="InterPro" id="IPR000595">
    <property type="entry name" value="cNMP-bd_dom"/>
</dbReference>
<dbReference type="Gene3D" id="2.60.120.10">
    <property type="entry name" value="Jelly Rolls"/>
    <property type="match status" value="1"/>
</dbReference>
<dbReference type="InterPro" id="IPR004358">
    <property type="entry name" value="Sig_transdc_His_kin-like_C"/>
</dbReference>
<dbReference type="SMART" id="SM00388">
    <property type="entry name" value="HisKA"/>
    <property type="match status" value="1"/>
</dbReference>
<dbReference type="PROSITE" id="PS00889">
    <property type="entry name" value="CNMP_BINDING_2"/>
    <property type="match status" value="1"/>
</dbReference>
<dbReference type="PANTHER" id="PTHR43711:SF26">
    <property type="entry name" value="SENSOR HISTIDINE KINASE RCSC"/>
    <property type="match status" value="1"/>
</dbReference>
<feature type="coiled-coil region" evidence="7">
    <location>
        <begin position="144"/>
        <end position="174"/>
    </location>
</feature>
<dbReference type="SUPFAM" id="SSF55874">
    <property type="entry name" value="ATPase domain of HSP90 chaperone/DNA topoisomerase II/histidine kinase"/>
    <property type="match status" value="1"/>
</dbReference>
<dbReference type="KEGG" id="ssm:Spirs_2373"/>